<keyword evidence="2" id="KW-1185">Reference proteome</keyword>
<protein>
    <submittedName>
        <fullName evidence="1">Uncharacterized protein</fullName>
    </submittedName>
</protein>
<dbReference type="RefSeq" id="WP_402703624.1">
    <property type="nucleotide sequence ID" value="NZ_JBIUZV010000023.1"/>
</dbReference>
<evidence type="ECO:0000313" key="1">
    <source>
        <dbReference type="EMBL" id="MFJ3048535.1"/>
    </source>
</evidence>
<reference evidence="1 2" key="1">
    <citation type="submission" date="2024-10" db="EMBL/GenBank/DDBJ databases">
        <title>The Natural Products Discovery Center: Release of the First 8490 Sequenced Strains for Exploring Actinobacteria Biosynthetic Diversity.</title>
        <authorList>
            <person name="Kalkreuter E."/>
            <person name="Kautsar S.A."/>
            <person name="Yang D."/>
            <person name="Bader C.D."/>
            <person name="Teijaro C.N."/>
            <person name="Fluegel L."/>
            <person name="Davis C.M."/>
            <person name="Simpson J.R."/>
            <person name="Lauterbach L."/>
            <person name="Steele A.D."/>
            <person name="Gui C."/>
            <person name="Meng S."/>
            <person name="Li G."/>
            <person name="Viehrig K."/>
            <person name="Ye F."/>
            <person name="Su P."/>
            <person name="Kiefer A.F."/>
            <person name="Nichols A."/>
            <person name="Cepeda A.J."/>
            <person name="Yan W."/>
            <person name="Fan B."/>
            <person name="Jiang Y."/>
            <person name="Adhikari A."/>
            <person name="Zheng C.-J."/>
            <person name="Schuster L."/>
            <person name="Cowan T.M."/>
            <person name="Smanski M.J."/>
            <person name="Chevrette M.G."/>
            <person name="De Carvalho L.P.S."/>
            <person name="Shen B."/>
        </authorList>
    </citation>
    <scope>NUCLEOTIDE SEQUENCE [LARGE SCALE GENOMIC DNA]</scope>
    <source>
        <strain evidence="1 2">NPDC087045</strain>
    </source>
</reference>
<sequence>MSTKFFDKLSEKLTSQQNNEITKALCAMTVNGVSPEKLKEARRALVDEVESINKETQERSLSRLHNV</sequence>
<accession>A0ABW8F5F4</accession>
<name>A0ABW8F5F4_9BURK</name>
<evidence type="ECO:0000313" key="2">
    <source>
        <dbReference type="Proteomes" id="UP001617427"/>
    </source>
</evidence>
<comment type="caution">
    <text evidence="1">The sequence shown here is derived from an EMBL/GenBank/DDBJ whole genome shotgun (WGS) entry which is preliminary data.</text>
</comment>
<organism evidence="1 2">
    <name type="scientific">Herbaspirillum chlorophenolicum</name>
    <dbReference type="NCBI Taxonomy" id="211589"/>
    <lineage>
        <taxon>Bacteria</taxon>
        <taxon>Pseudomonadati</taxon>
        <taxon>Pseudomonadota</taxon>
        <taxon>Betaproteobacteria</taxon>
        <taxon>Burkholderiales</taxon>
        <taxon>Oxalobacteraceae</taxon>
        <taxon>Herbaspirillum</taxon>
    </lineage>
</organism>
<dbReference type="Proteomes" id="UP001617427">
    <property type="component" value="Unassembled WGS sequence"/>
</dbReference>
<proteinExistence type="predicted"/>
<dbReference type="EMBL" id="JBIUZV010000023">
    <property type="protein sequence ID" value="MFJ3048535.1"/>
    <property type="molecule type" value="Genomic_DNA"/>
</dbReference>
<gene>
    <name evidence="1" type="ORF">ACIPEN_22095</name>
</gene>